<keyword evidence="5" id="KW-1185">Reference proteome</keyword>
<evidence type="ECO:0000259" key="3">
    <source>
        <dbReference type="Pfam" id="PF20419"/>
    </source>
</evidence>
<keyword evidence="2" id="KW-0732">Signal</keyword>
<gene>
    <name evidence="4" type="ORF">SAMN05661077_0670</name>
</gene>
<organism evidence="4 5">
    <name type="scientific">Thiohalorhabdus denitrificans</name>
    <dbReference type="NCBI Taxonomy" id="381306"/>
    <lineage>
        <taxon>Bacteria</taxon>
        <taxon>Pseudomonadati</taxon>
        <taxon>Pseudomonadota</taxon>
        <taxon>Gammaproteobacteria</taxon>
        <taxon>Thiohalorhabdales</taxon>
        <taxon>Thiohalorhabdaceae</taxon>
        <taxon>Thiohalorhabdus</taxon>
    </lineage>
</organism>
<feature type="domain" description="DUF6701" evidence="3">
    <location>
        <begin position="384"/>
        <end position="923"/>
    </location>
</feature>
<accession>A0A0P9GJD0</accession>
<feature type="region of interest" description="Disordered" evidence="1">
    <location>
        <begin position="669"/>
        <end position="693"/>
    </location>
</feature>
<evidence type="ECO:0000313" key="5">
    <source>
        <dbReference type="Proteomes" id="UP000183104"/>
    </source>
</evidence>
<feature type="chain" id="PRO_5010433621" description="DUF6701 domain-containing protein" evidence="2">
    <location>
        <begin position="36"/>
        <end position="925"/>
    </location>
</feature>
<dbReference type="InterPro" id="IPR046524">
    <property type="entry name" value="DUF6701"/>
</dbReference>
<dbReference type="Pfam" id="PF20419">
    <property type="entry name" value="DUF6701"/>
    <property type="match status" value="1"/>
</dbReference>
<dbReference type="EMBL" id="FMUN01000001">
    <property type="protein sequence ID" value="SCX85017.1"/>
    <property type="molecule type" value="Genomic_DNA"/>
</dbReference>
<evidence type="ECO:0000256" key="2">
    <source>
        <dbReference type="SAM" id="SignalP"/>
    </source>
</evidence>
<sequence>MKPMTGYKSRFPSATGRVAALAAVVLLLAAGPAGADVSLPGEQHIGDDELGGTFVPLDPVLFDRMGVYPTHFHLTEEVTVTEVRFEGLVMENDNGRPYVTIDGTDYSGNWDAGNDTLALDPAPTLAPGLHTLAVTSDCIKSNGGIGNCTGVSRTENDLSFSEMTLVTQSGAATQSMHWVRRRHAGDGQDLQDDDYEDLGNSGQEPFFYPDSGEGGPITVGFSLGADTYFNALWMFRLREVTGSGGELTLRRGGTEVWSDTITGDSPDLQDTPAAFPIDTTLEAGDYTLEIAASEDFSWDSVILKAPGPTSGTVGLGGFNALEPGADAIDGPLHTKVSGGSFDVDLVSLNNAGNPQNFNGDVELELVDATSASDCADLTAVASLGTATFNNESRTTVSGLTYGNAIGAARIRVTEANPGGNSAPAQGCSQDSFTVRPHHLTVEARDADWETAGTGRRLDGTNDAACQAAGGSEPCHKAGRAFTLEGAAFTAGGTAVSGFDQATSMNWGLMEPPHDGGDTLGTRSPSQVTFAGDSTGYRTDSASYEEVGVLELTLTDQGNFAARSGDRSDDHCVTGSSSNDPSADPAGEGRFGCQAATEAPATAGRFVPDRFELAHSGFAFEPACAGGSTYFGEPFGWAGAPEVVVTAVAGDGSTTRNYEDPFWRLPDFADRYEDDSGTEEAADDGDDHALDASGATHQLPDTAETAGQATIPYQGTLVYDRPSAPAAPIGAGDQWVKLRFDVEDGDGIRYEGGASPPTYEISPIRGAGPVRFGRLALENAHGSELTDLNVPARAEYYDGERFVANREDDCTPISMSGAADAVRLQLDDGGSWVAAEGEVGLLGGTGGTTQGTATTGLAGGYGTLTLAAPGEGSTGYVDVRADLVELPWLEVDRDGDGSFTEYPQVRATFGRYRGDDRILYWQEVFP</sequence>
<feature type="region of interest" description="Disordered" evidence="1">
    <location>
        <begin position="560"/>
        <end position="590"/>
    </location>
</feature>
<name>A0A0P9GJD0_9GAMM</name>
<feature type="signal peptide" evidence="2">
    <location>
        <begin position="1"/>
        <end position="35"/>
    </location>
</feature>
<evidence type="ECO:0000313" key="4">
    <source>
        <dbReference type="EMBL" id="SCX85017.1"/>
    </source>
</evidence>
<dbReference type="AlphaFoldDB" id="A0A0P9GJD0"/>
<proteinExistence type="predicted"/>
<evidence type="ECO:0000256" key="1">
    <source>
        <dbReference type="SAM" id="MobiDB-lite"/>
    </source>
</evidence>
<feature type="compositionally biased region" description="Acidic residues" evidence="1">
    <location>
        <begin position="671"/>
        <end position="685"/>
    </location>
</feature>
<dbReference type="Proteomes" id="UP000183104">
    <property type="component" value="Unassembled WGS sequence"/>
</dbReference>
<dbReference type="STRING" id="381306.AN478_08675"/>
<protein>
    <recommendedName>
        <fullName evidence="3">DUF6701 domain-containing protein</fullName>
    </recommendedName>
</protein>
<reference evidence="5" key="1">
    <citation type="submission" date="2016-10" db="EMBL/GenBank/DDBJ databases">
        <authorList>
            <person name="Varghese N."/>
        </authorList>
    </citation>
    <scope>NUCLEOTIDE SEQUENCE [LARGE SCALE GENOMIC DNA]</scope>
    <source>
        <strain evidence="5">HL 19</strain>
    </source>
</reference>